<proteinExistence type="predicted"/>
<evidence type="ECO:0000313" key="1">
    <source>
        <dbReference type="EMBL" id="SKB08691.1"/>
    </source>
</evidence>
<dbReference type="AlphaFoldDB" id="A0A1T4Z548"/>
<dbReference type="EMBL" id="FUYE01000029">
    <property type="protein sequence ID" value="SKB08691.1"/>
    <property type="molecule type" value="Genomic_DNA"/>
</dbReference>
<dbReference type="Proteomes" id="UP000190774">
    <property type="component" value="Unassembled WGS sequence"/>
</dbReference>
<organism evidence="1 2">
    <name type="scientific">Prosthecobacter debontii</name>
    <dbReference type="NCBI Taxonomy" id="48467"/>
    <lineage>
        <taxon>Bacteria</taxon>
        <taxon>Pseudomonadati</taxon>
        <taxon>Verrucomicrobiota</taxon>
        <taxon>Verrucomicrobiia</taxon>
        <taxon>Verrucomicrobiales</taxon>
        <taxon>Verrucomicrobiaceae</taxon>
        <taxon>Prosthecobacter</taxon>
    </lineage>
</organism>
<gene>
    <name evidence="1" type="ORF">SAMN02745166_04995</name>
</gene>
<protein>
    <submittedName>
        <fullName evidence="1">Uncharacterized protein</fullName>
    </submittedName>
</protein>
<reference evidence="2" key="1">
    <citation type="submission" date="2017-02" db="EMBL/GenBank/DDBJ databases">
        <authorList>
            <person name="Varghese N."/>
            <person name="Submissions S."/>
        </authorList>
    </citation>
    <scope>NUCLEOTIDE SEQUENCE [LARGE SCALE GENOMIC DNA]</scope>
    <source>
        <strain evidence="2">ATCC 700200</strain>
    </source>
</reference>
<name>A0A1T4Z548_9BACT</name>
<evidence type="ECO:0000313" key="2">
    <source>
        <dbReference type="Proteomes" id="UP000190774"/>
    </source>
</evidence>
<dbReference type="RefSeq" id="WP_078816105.1">
    <property type="nucleotide sequence ID" value="NZ_FUYE01000029.1"/>
</dbReference>
<accession>A0A1T4Z548</accession>
<dbReference type="STRING" id="48467.SAMN02745166_04995"/>
<sequence>MLPPKFASMSGGSQGAEGSAVSMPGVFFVATHGNDSTGEVGNPAKPWQTATAAHAAGNATGSKFVMWLGLGTYFLDLDPGENISEHLTAVHGLGCGRNFDLAGTVLVLRPTWAATPTVTNENGASGISVTNLVCYDLFLDARLNGQESNTTDDGSYSNGNAGLIYASLYGCGLKIQSLPGGGGSAPGYGGVIDIRGSGWYLQEIQSVDSVILDGGDCYGGEITGSPTITLARCSYSSFASWSISNNLGGNAAY</sequence>
<keyword evidence="2" id="KW-1185">Reference proteome</keyword>